<dbReference type="AlphaFoldDB" id="A0ABD5SMU2"/>
<feature type="domain" description="AMP-binding enzyme C-terminal" evidence="5">
    <location>
        <begin position="417"/>
        <end position="492"/>
    </location>
</feature>
<name>A0ABD5SMU2_9EURY</name>
<dbReference type="Pfam" id="PF13193">
    <property type="entry name" value="AMP-binding_C"/>
    <property type="match status" value="1"/>
</dbReference>
<dbReference type="GO" id="GO:0016874">
    <property type="term" value="F:ligase activity"/>
    <property type="evidence" value="ECO:0007669"/>
    <property type="project" value="UniProtKB-KW"/>
</dbReference>
<feature type="region of interest" description="Disordered" evidence="3">
    <location>
        <begin position="492"/>
        <end position="517"/>
    </location>
</feature>
<dbReference type="InterPro" id="IPR025110">
    <property type="entry name" value="AMP-bd_C"/>
</dbReference>
<evidence type="ECO:0000256" key="3">
    <source>
        <dbReference type="SAM" id="MobiDB-lite"/>
    </source>
</evidence>
<dbReference type="InterPro" id="IPR000873">
    <property type="entry name" value="AMP-dep_synth/lig_dom"/>
</dbReference>
<gene>
    <name evidence="6" type="ORF">ACFQE6_16350</name>
</gene>
<evidence type="ECO:0000259" key="5">
    <source>
        <dbReference type="Pfam" id="PF13193"/>
    </source>
</evidence>
<dbReference type="Pfam" id="PF00501">
    <property type="entry name" value="AMP-binding"/>
    <property type="match status" value="1"/>
</dbReference>
<keyword evidence="7" id="KW-1185">Reference proteome</keyword>
<dbReference type="Proteomes" id="UP001596383">
    <property type="component" value="Unassembled WGS sequence"/>
</dbReference>
<evidence type="ECO:0000256" key="2">
    <source>
        <dbReference type="ARBA" id="ARBA00022598"/>
    </source>
</evidence>
<dbReference type="SUPFAM" id="SSF56801">
    <property type="entry name" value="Acetyl-CoA synthetase-like"/>
    <property type="match status" value="1"/>
</dbReference>
<dbReference type="PANTHER" id="PTHR43201">
    <property type="entry name" value="ACYL-COA SYNTHETASE"/>
    <property type="match status" value="1"/>
</dbReference>
<organism evidence="6 7">
    <name type="scientific">Natrinema soli</name>
    <dbReference type="NCBI Taxonomy" id="1930624"/>
    <lineage>
        <taxon>Archaea</taxon>
        <taxon>Methanobacteriati</taxon>
        <taxon>Methanobacteriota</taxon>
        <taxon>Stenosarchaea group</taxon>
        <taxon>Halobacteria</taxon>
        <taxon>Halobacteriales</taxon>
        <taxon>Natrialbaceae</taxon>
        <taxon>Natrinema</taxon>
    </lineage>
</organism>
<dbReference type="PANTHER" id="PTHR43201:SF5">
    <property type="entry name" value="MEDIUM-CHAIN ACYL-COA LIGASE ACSF2, MITOCHONDRIAL"/>
    <property type="match status" value="1"/>
</dbReference>
<reference evidence="6 7" key="1">
    <citation type="journal article" date="2019" name="Int. J. Syst. Evol. Microbiol.">
        <title>The Global Catalogue of Microorganisms (GCM) 10K type strain sequencing project: providing services to taxonomists for standard genome sequencing and annotation.</title>
        <authorList>
            <consortium name="The Broad Institute Genomics Platform"/>
            <consortium name="The Broad Institute Genome Sequencing Center for Infectious Disease"/>
            <person name="Wu L."/>
            <person name="Ma J."/>
        </authorList>
    </citation>
    <scope>NUCLEOTIDE SEQUENCE [LARGE SCALE GENOMIC DNA]</scope>
    <source>
        <strain evidence="6 7">LMG 29247</strain>
    </source>
</reference>
<sequence length="517" mass="57440">MMRIEQLLESRVEKTPEKPFVTVPDDGGGTDGTFEAVADRSKRYANALSAFGVESGDRVGVFLPNRPEFVFLLFANAYLDSVTAPANPQYTASELRHSVELSRPSILVTTGDLLEVAVEAADETTVERIVTVDPAEGYDALPAAADEQSPTRPTHDGDAESIGLHMYTSGTTGPPKAVECQHENWTVSAVDFQKRMGLTGADTLLTALPLFHANAQVYSLLGAAAAGAEVVIYERFSSSRWWEWCRVHDVTEFNAMGSMLKMLDNRPGSDDDADNPVDRVFSAGTPPELIEPFEERFGLRVVEGYSLTEDPLLVLNPVDEDKRRIGSIGLPPAEKRIRIVDGDGNAVPRGERGEIVQRCPTVMAGYHRQPEKTDEAIVDGWFYTGDYGKIDEDGFVYFLDRKKDIVRRGGENVSSYEVEGVIKSLDAVDEVAVIPSPDEFYTEVVKALVRVEADRELSEAEIVDRCRDDLAPFKIPRYIEFVEEFPYTPTGKIQKEKLRTREEAESPDHWDREAHDN</sequence>
<comment type="caution">
    <text evidence="6">The sequence shown here is derived from an EMBL/GenBank/DDBJ whole genome shotgun (WGS) entry which is preliminary data.</text>
</comment>
<evidence type="ECO:0000313" key="6">
    <source>
        <dbReference type="EMBL" id="MFC6766501.1"/>
    </source>
</evidence>
<evidence type="ECO:0000313" key="7">
    <source>
        <dbReference type="Proteomes" id="UP001596383"/>
    </source>
</evidence>
<dbReference type="InterPro" id="IPR042099">
    <property type="entry name" value="ANL_N_sf"/>
</dbReference>
<dbReference type="EMBL" id="JBHSWV010000255">
    <property type="protein sequence ID" value="MFC6766501.1"/>
    <property type="molecule type" value="Genomic_DNA"/>
</dbReference>
<feature type="compositionally biased region" description="Basic and acidic residues" evidence="3">
    <location>
        <begin position="493"/>
        <end position="517"/>
    </location>
</feature>
<dbReference type="Gene3D" id="3.30.300.30">
    <property type="match status" value="1"/>
</dbReference>
<keyword evidence="2" id="KW-0436">Ligase</keyword>
<dbReference type="RefSeq" id="WP_273739463.1">
    <property type="nucleotide sequence ID" value="NZ_JAQIVI010000255.1"/>
</dbReference>
<dbReference type="InterPro" id="IPR045851">
    <property type="entry name" value="AMP-bd_C_sf"/>
</dbReference>
<protein>
    <submittedName>
        <fullName evidence="6">Class I adenylate-forming enzyme family protein</fullName>
    </submittedName>
</protein>
<dbReference type="Gene3D" id="3.40.50.12780">
    <property type="entry name" value="N-terminal domain of ligase-like"/>
    <property type="match status" value="1"/>
</dbReference>
<proteinExistence type="inferred from homology"/>
<evidence type="ECO:0000256" key="1">
    <source>
        <dbReference type="ARBA" id="ARBA00006432"/>
    </source>
</evidence>
<evidence type="ECO:0000259" key="4">
    <source>
        <dbReference type="Pfam" id="PF00501"/>
    </source>
</evidence>
<accession>A0ABD5SMU2</accession>
<comment type="similarity">
    <text evidence="1">Belongs to the ATP-dependent AMP-binding enzyme family.</text>
</comment>
<feature type="domain" description="AMP-dependent synthetase/ligase" evidence="4">
    <location>
        <begin position="9"/>
        <end position="367"/>
    </location>
</feature>